<protein>
    <recommendedName>
        <fullName evidence="4">C2H2-type domain-containing protein</fullName>
    </recommendedName>
</protein>
<name>A0A218Y1C5_PUNGR</name>
<evidence type="ECO:0000313" key="3">
    <source>
        <dbReference type="Proteomes" id="UP000197138"/>
    </source>
</evidence>
<reference evidence="3" key="1">
    <citation type="journal article" date="2017" name="Plant J.">
        <title>The pomegranate (Punica granatum L.) genome and the genomics of punicalagin biosynthesis.</title>
        <authorList>
            <person name="Qin G."/>
            <person name="Xu C."/>
            <person name="Ming R."/>
            <person name="Tang H."/>
            <person name="Guyot R."/>
            <person name="Kramer E.M."/>
            <person name="Hu Y."/>
            <person name="Yi X."/>
            <person name="Qi Y."/>
            <person name="Xu X."/>
            <person name="Gao Z."/>
            <person name="Pan H."/>
            <person name="Jian J."/>
            <person name="Tian Y."/>
            <person name="Yue Z."/>
            <person name="Xu Y."/>
        </authorList>
    </citation>
    <scope>NUCLEOTIDE SEQUENCE [LARGE SCALE GENOMIC DNA]</scope>
    <source>
        <strain evidence="3">cv. Dabenzi</strain>
    </source>
</reference>
<evidence type="ECO:0000313" key="2">
    <source>
        <dbReference type="EMBL" id="OWM91024.1"/>
    </source>
</evidence>
<dbReference type="Proteomes" id="UP000197138">
    <property type="component" value="Unassembled WGS sequence"/>
</dbReference>
<evidence type="ECO:0000256" key="1">
    <source>
        <dbReference type="SAM" id="MobiDB-lite"/>
    </source>
</evidence>
<dbReference type="PANTHER" id="PTHR35497:SF1">
    <property type="entry name" value="ACYL-UDP-N-ACETYLGLUCOSAMINE O-ACYLTRANSFERASE"/>
    <property type="match status" value="1"/>
</dbReference>
<feature type="region of interest" description="Disordered" evidence="1">
    <location>
        <begin position="410"/>
        <end position="438"/>
    </location>
</feature>
<organism evidence="2 3">
    <name type="scientific">Punica granatum</name>
    <name type="common">Pomegranate</name>
    <dbReference type="NCBI Taxonomy" id="22663"/>
    <lineage>
        <taxon>Eukaryota</taxon>
        <taxon>Viridiplantae</taxon>
        <taxon>Streptophyta</taxon>
        <taxon>Embryophyta</taxon>
        <taxon>Tracheophyta</taxon>
        <taxon>Spermatophyta</taxon>
        <taxon>Magnoliopsida</taxon>
        <taxon>eudicotyledons</taxon>
        <taxon>Gunneridae</taxon>
        <taxon>Pentapetalae</taxon>
        <taxon>rosids</taxon>
        <taxon>malvids</taxon>
        <taxon>Myrtales</taxon>
        <taxon>Lythraceae</taxon>
        <taxon>Punica</taxon>
    </lineage>
</organism>
<feature type="region of interest" description="Disordered" evidence="1">
    <location>
        <begin position="259"/>
        <end position="288"/>
    </location>
</feature>
<comment type="caution">
    <text evidence="2">The sequence shown here is derived from an EMBL/GenBank/DDBJ whole genome shotgun (WGS) entry which is preliminary data.</text>
</comment>
<proteinExistence type="predicted"/>
<sequence>MEKKELGFPRSDKLSLREQAARTVLRNVRAQGHPYVDLREDKKRFIYFCTLCLAPCYNDGVLFDHLNGHLHNERLAAAKLTLLKPNPWPFNDGILFFDNSKEDDKLLGTKEDSPRLLEFPSSESLAIVEYGDETQQLSHQHDAADAGLDDCGESCNFLIPNVLIKAEMSDLMVRYVGVGKIAARFMEKDQASSSISRIWCEWLGKQSLDDDAVEVPKHDFAIIVLAYNYELGRRGLFDEVKSLLTSSLVADSENGDEANKKRKKCFSDPEDESVSLSHQYDSSGEESAASSVSSSKLLLDRCDDQVLHTRIISSKTIRRELRRQQRIAAERMCDICQQKMLPGKDVATLLNLKTGRLACSSRNSNGVKFLLNICSSARAFDQLHAFHVYHTSCLIHWILLCEFEIARSPPPAPQTKGRSRKKNGGKISKVKKDGDGEEGTVVSRFNSVFCPECQGTGISVDVDSRERDKVSLSQMFNFKLKVSDARKAWIKSPEALENCSIGFHFPENSEEKVQEKVLPLKLLNFYGAIDRGCPNGSLEPCK</sequence>
<accession>A0A218Y1C5</accession>
<evidence type="ECO:0008006" key="4">
    <source>
        <dbReference type="Google" id="ProtNLM"/>
    </source>
</evidence>
<dbReference type="EMBL" id="MTKT01000420">
    <property type="protein sequence ID" value="OWM91024.1"/>
    <property type="molecule type" value="Genomic_DNA"/>
</dbReference>
<dbReference type="PANTHER" id="PTHR35497">
    <property type="entry name" value="ACYL-UDP-N-ACETYLGLUCOSAMINE O-ACYLTRANSFERASE"/>
    <property type="match status" value="1"/>
</dbReference>
<dbReference type="AlphaFoldDB" id="A0A218Y1C5"/>
<gene>
    <name evidence="2" type="ORF">CDL15_Pgr023357</name>
</gene>